<name>Q54UH6_DICDI</name>
<dbReference type="InParanoid" id="Q54UH6"/>
<proteinExistence type="predicted"/>
<reference evidence="2 3" key="1">
    <citation type="journal article" date="2005" name="Nature">
        <title>The genome of the social amoeba Dictyostelium discoideum.</title>
        <authorList>
            <consortium name="The Dictyostelium discoideum Sequencing Consortium"/>
            <person name="Eichinger L."/>
            <person name="Pachebat J.A."/>
            <person name="Glockner G."/>
            <person name="Rajandream M.A."/>
            <person name="Sucgang R."/>
            <person name="Berriman M."/>
            <person name="Song J."/>
            <person name="Olsen R."/>
            <person name="Szafranski K."/>
            <person name="Xu Q."/>
            <person name="Tunggal B."/>
            <person name="Kummerfeld S."/>
            <person name="Madera M."/>
            <person name="Konfortov B.A."/>
            <person name="Rivero F."/>
            <person name="Bankier A.T."/>
            <person name="Lehmann R."/>
            <person name="Hamlin N."/>
            <person name="Davies R."/>
            <person name="Gaudet P."/>
            <person name="Fey P."/>
            <person name="Pilcher K."/>
            <person name="Chen G."/>
            <person name="Saunders D."/>
            <person name="Sodergren E."/>
            <person name="Davis P."/>
            <person name="Kerhornou A."/>
            <person name="Nie X."/>
            <person name="Hall N."/>
            <person name="Anjard C."/>
            <person name="Hemphill L."/>
            <person name="Bason N."/>
            <person name="Farbrother P."/>
            <person name="Desany B."/>
            <person name="Just E."/>
            <person name="Morio T."/>
            <person name="Rost R."/>
            <person name="Churcher C."/>
            <person name="Cooper J."/>
            <person name="Haydock S."/>
            <person name="van Driessche N."/>
            <person name="Cronin A."/>
            <person name="Goodhead I."/>
            <person name="Muzny D."/>
            <person name="Mourier T."/>
            <person name="Pain A."/>
            <person name="Lu M."/>
            <person name="Harper D."/>
            <person name="Lindsay R."/>
            <person name="Hauser H."/>
            <person name="James K."/>
            <person name="Quiles M."/>
            <person name="Madan Babu M."/>
            <person name="Saito T."/>
            <person name="Buchrieser C."/>
            <person name="Wardroper A."/>
            <person name="Felder M."/>
            <person name="Thangavelu M."/>
            <person name="Johnson D."/>
            <person name="Knights A."/>
            <person name="Loulseged H."/>
            <person name="Mungall K."/>
            <person name="Oliver K."/>
            <person name="Price C."/>
            <person name="Quail M.A."/>
            <person name="Urushihara H."/>
            <person name="Hernandez J."/>
            <person name="Rabbinowitsch E."/>
            <person name="Steffen D."/>
            <person name="Sanders M."/>
            <person name="Ma J."/>
            <person name="Kohara Y."/>
            <person name="Sharp S."/>
            <person name="Simmonds M."/>
            <person name="Spiegler S."/>
            <person name="Tivey A."/>
            <person name="Sugano S."/>
            <person name="White B."/>
            <person name="Walker D."/>
            <person name="Woodward J."/>
            <person name="Winckler T."/>
            <person name="Tanaka Y."/>
            <person name="Shaulsky G."/>
            <person name="Schleicher M."/>
            <person name="Weinstock G."/>
            <person name="Rosenthal A."/>
            <person name="Cox E.C."/>
            <person name="Chisholm R.L."/>
            <person name="Gibbs R."/>
            <person name="Loomis W.F."/>
            <person name="Platzer M."/>
            <person name="Kay R.R."/>
            <person name="Williams J."/>
            <person name="Dear P.H."/>
            <person name="Noegel A.A."/>
            <person name="Barrell B."/>
            <person name="Kuspa A."/>
        </authorList>
    </citation>
    <scope>NUCLEOTIDE SEQUENCE [LARGE SCALE GENOMIC DNA]</scope>
    <source>
        <strain evidence="2 3">AX4</strain>
    </source>
</reference>
<dbReference type="HOGENOM" id="CLU_614569_0_0_1"/>
<dbReference type="VEuPathDB" id="AmoebaDB:DDB_G0281075"/>
<dbReference type="dictyBase" id="DDB_G0281075"/>
<evidence type="ECO:0000313" key="2">
    <source>
        <dbReference type="EMBL" id="EAL66834.1"/>
    </source>
</evidence>
<comment type="caution">
    <text evidence="2">The sequence shown here is derived from an EMBL/GenBank/DDBJ whole genome shotgun (WGS) entry which is preliminary data.</text>
</comment>
<keyword evidence="3" id="KW-1185">Reference proteome</keyword>
<organism evidence="2 3">
    <name type="scientific">Dictyostelium discoideum</name>
    <name type="common">Social amoeba</name>
    <dbReference type="NCBI Taxonomy" id="44689"/>
    <lineage>
        <taxon>Eukaryota</taxon>
        <taxon>Amoebozoa</taxon>
        <taxon>Evosea</taxon>
        <taxon>Eumycetozoa</taxon>
        <taxon>Dictyostelia</taxon>
        <taxon>Dictyosteliales</taxon>
        <taxon>Dictyosteliaceae</taxon>
        <taxon>Dictyostelium</taxon>
    </lineage>
</organism>
<evidence type="ECO:0000313" key="3">
    <source>
        <dbReference type="Proteomes" id="UP000002195"/>
    </source>
</evidence>
<accession>Q54UH6</accession>
<gene>
    <name evidence="2" type="ORF">DDB_G0281075</name>
</gene>
<sequence length="446" mass="50552">MINNKNFFFFFFSKNNFNLVNNCPEDVSEKKSSNDENLETIVRVCLPTETFSRNDGVVNNNNNNEDTTSRSKEITPIPPPLGLEEMGIPITNGEGNLIQWSIDFDEFANAYSSRIKKKLLKAGFSNQQLEESSRSFFGHGQVLGSTNELTIYDSRWNPIKSQLTDSSTLTFFVSTDLDSVEQITAKIVKPKDISFEGGKFSIEPNKDFSVQKLRYYRFETKLNGYKISYGNSVTIECSITGCKRADGDGCHRKNKKPRPQPNIYSLALPEIKFVGKPHRVEPPKSGEVIAIARKIDGVECKIAGLCFYKLFLLSNYFKAGRSHNPNKPSEYDRSGGFQVVLTIKETNDPSSIFLVKQFRNSQLHGNRFVNTAQSYDDNDLFPHFGNHFTIGGESYKKNQNKLLRFTDQNIAEVILALKENSLYCLNVSYDNKNLIQPNVPQCTFNT</sequence>
<dbReference type="PaxDb" id="44689-DDB0203994"/>
<dbReference type="EMBL" id="AAFI02000040">
    <property type="protein sequence ID" value="EAL66834.1"/>
    <property type="molecule type" value="Genomic_DNA"/>
</dbReference>
<dbReference type="Proteomes" id="UP000002195">
    <property type="component" value="Unassembled WGS sequence"/>
</dbReference>
<evidence type="ECO:0000256" key="1">
    <source>
        <dbReference type="SAM" id="MobiDB-lite"/>
    </source>
</evidence>
<dbReference type="AlphaFoldDB" id="Q54UH6"/>
<dbReference type="KEGG" id="ddi:DDB_G0281075"/>
<dbReference type="GeneID" id="8622853"/>
<dbReference type="RefSeq" id="XP_640800.1">
    <property type="nucleotide sequence ID" value="XM_635708.1"/>
</dbReference>
<protein>
    <submittedName>
        <fullName evidence="2">Uncharacterized protein</fullName>
    </submittedName>
</protein>
<feature type="region of interest" description="Disordered" evidence="1">
    <location>
        <begin position="56"/>
        <end position="76"/>
    </location>
</feature>